<accession>A0A381V0B8</accession>
<dbReference type="Gene3D" id="3.20.20.140">
    <property type="entry name" value="Metal-dependent hydrolases"/>
    <property type="match status" value="1"/>
</dbReference>
<reference evidence="1" key="1">
    <citation type="submission" date="2018-05" db="EMBL/GenBank/DDBJ databases">
        <authorList>
            <person name="Lanie J.A."/>
            <person name="Ng W.-L."/>
            <person name="Kazmierczak K.M."/>
            <person name="Andrzejewski T.M."/>
            <person name="Davidsen T.M."/>
            <person name="Wayne K.J."/>
            <person name="Tettelin H."/>
            <person name="Glass J.I."/>
            <person name="Rusch D."/>
            <person name="Podicherti R."/>
            <person name="Tsui H.-C.T."/>
            <person name="Winkler M.E."/>
        </authorList>
    </citation>
    <scope>NUCLEOTIDE SEQUENCE</scope>
</reference>
<dbReference type="PANTHER" id="PTHR10443:SF12">
    <property type="entry name" value="DIPEPTIDASE"/>
    <property type="match status" value="1"/>
</dbReference>
<organism evidence="1">
    <name type="scientific">marine metagenome</name>
    <dbReference type="NCBI Taxonomy" id="408172"/>
    <lineage>
        <taxon>unclassified sequences</taxon>
        <taxon>metagenomes</taxon>
        <taxon>ecological metagenomes</taxon>
    </lineage>
</organism>
<evidence type="ECO:0000313" key="1">
    <source>
        <dbReference type="EMBL" id="SVA33800.1"/>
    </source>
</evidence>
<dbReference type="GO" id="GO:0006508">
    <property type="term" value="P:proteolysis"/>
    <property type="evidence" value="ECO:0007669"/>
    <property type="project" value="InterPro"/>
</dbReference>
<protein>
    <recommendedName>
        <fullName evidence="2">Membrane dipeptidase</fullName>
    </recommendedName>
</protein>
<gene>
    <name evidence="1" type="ORF">METZ01_LOCUS86654</name>
</gene>
<sequence length="390" mass="44634">MRSINLFLLGILFISCSIPVNEIHELSFVADTHNDILLRSMQGEDILNRNPDSQSDLTKLDEGGMDLQVFAIWVSPTEFKEDEYFTRANQMITKLEYLCSRVPDQWAIPYNYQELVYNEQHGIMSCMIGVEGGHSIENDLSKLDHLYERGMHYLGLTWNNSTSWATSAKDETERADSLSFIGLTDFGREVVKRCNELGVMIDVSHSGERTFWDVIEITTKPIIASHSSVYNLCPHFRNLNDDQLRAFRDNGGVVFVNFYPGYVDSTYLKKSELIDAKYELERKELAKELDPNTDSYWYAESKLMKREKQLIAPTIDNVVDHIEYIAELVGVEHVGLGSDWDGVELMPTGLEDVTKLPFITKILLDRGFSVRDVQKILGGNFKRVYKEIIG</sequence>
<dbReference type="EMBL" id="UINC01007524">
    <property type="protein sequence ID" value="SVA33800.1"/>
    <property type="molecule type" value="Genomic_DNA"/>
</dbReference>
<dbReference type="PANTHER" id="PTHR10443">
    <property type="entry name" value="MICROSOMAL DIPEPTIDASE"/>
    <property type="match status" value="1"/>
</dbReference>
<dbReference type="PROSITE" id="PS51365">
    <property type="entry name" value="RENAL_DIPEPTIDASE_2"/>
    <property type="match status" value="1"/>
</dbReference>
<dbReference type="AlphaFoldDB" id="A0A381V0B8"/>
<name>A0A381V0B8_9ZZZZ</name>
<dbReference type="CDD" id="cd01301">
    <property type="entry name" value="rDP_like"/>
    <property type="match status" value="1"/>
</dbReference>
<dbReference type="GO" id="GO:0070573">
    <property type="term" value="F:metallodipeptidase activity"/>
    <property type="evidence" value="ECO:0007669"/>
    <property type="project" value="InterPro"/>
</dbReference>
<dbReference type="PROSITE" id="PS51257">
    <property type="entry name" value="PROKAR_LIPOPROTEIN"/>
    <property type="match status" value="1"/>
</dbReference>
<dbReference type="InterPro" id="IPR008257">
    <property type="entry name" value="Pept_M19"/>
</dbReference>
<proteinExistence type="predicted"/>
<dbReference type="InterPro" id="IPR032466">
    <property type="entry name" value="Metal_Hydrolase"/>
</dbReference>
<dbReference type="SUPFAM" id="SSF51556">
    <property type="entry name" value="Metallo-dependent hydrolases"/>
    <property type="match status" value="1"/>
</dbReference>
<dbReference type="Pfam" id="PF01244">
    <property type="entry name" value="Peptidase_M19"/>
    <property type="match status" value="1"/>
</dbReference>
<evidence type="ECO:0008006" key="2">
    <source>
        <dbReference type="Google" id="ProtNLM"/>
    </source>
</evidence>